<evidence type="ECO:0000256" key="1">
    <source>
        <dbReference type="SAM" id="MobiDB-lite"/>
    </source>
</evidence>
<dbReference type="InterPro" id="IPR002656">
    <property type="entry name" value="Acyl_transf_3_dom"/>
</dbReference>
<dbReference type="Proteomes" id="UP000199494">
    <property type="component" value="Unassembled WGS sequence"/>
</dbReference>
<feature type="transmembrane region" description="Helical" evidence="2">
    <location>
        <begin position="305"/>
        <end position="324"/>
    </location>
</feature>
<dbReference type="EMBL" id="FMZE01000003">
    <property type="protein sequence ID" value="SDC64875.1"/>
    <property type="molecule type" value="Genomic_DNA"/>
</dbReference>
<dbReference type="GO" id="GO:0016020">
    <property type="term" value="C:membrane"/>
    <property type="evidence" value="ECO:0007669"/>
    <property type="project" value="TreeGrafter"/>
</dbReference>
<keyword evidence="3" id="KW-0808">Transferase</keyword>
<name>A0A222VIQ7_9PSEU</name>
<dbReference type="RefSeq" id="WP_091801070.1">
    <property type="nucleotide sequence ID" value="NZ_CP016353.1"/>
</dbReference>
<feature type="transmembrane region" description="Helical" evidence="2">
    <location>
        <begin position="102"/>
        <end position="124"/>
    </location>
</feature>
<dbReference type="GO" id="GO:0000271">
    <property type="term" value="P:polysaccharide biosynthetic process"/>
    <property type="evidence" value="ECO:0007669"/>
    <property type="project" value="TreeGrafter"/>
</dbReference>
<dbReference type="InterPro" id="IPR050879">
    <property type="entry name" value="Acyltransferase_3"/>
</dbReference>
<dbReference type="AlphaFoldDB" id="A0A222VIQ7"/>
<reference evidence="3 4" key="1">
    <citation type="submission" date="2016-10" db="EMBL/GenBank/DDBJ databases">
        <authorList>
            <person name="de Groot N.N."/>
        </authorList>
    </citation>
    <scope>NUCLEOTIDE SEQUENCE [LARGE SCALE GENOMIC DNA]</scope>
    <source>
        <strain evidence="3 4">CGMCC 4.5506</strain>
    </source>
</reference>
<evidence type="ECO:0000256" key="2">
    <source>
        <dbReference type="SAM" id="Phobius"/>
    </source>
</evidence>
<evidence type="ECO:0000313" key="3">
    <source>
        <dbReference type="EMBL" id="SDC64875.1"/>
    </source>
</evidence>
<dbReference type="KEGG" id="pmad:BAY61_00475"/>
<dbReference type="STRING" id="530584.SAMN05421630_10346"/>
<accession>A0A222VIQ7</accession>
<feature type="compositionally biased region" description="Pro residues" evidence="1">
    <location>
        <begin position="503"/>
        <end position="513"/>
    </location>
</feature>
<organism evidence="3 4">
    <name type="scientific">Prauserella marina</name>
    <dbReference type="NCBI Taxonomy" id="530584"/>
    <lineage>
        <taxon>Bacteria</taxon>
        <taxon>Bacillati</taxon>
        <taxon>Actinomycetota</taxon>
        <taxon>Actinomycetes</taxon>
        <taxon>Pseudonocardiales</taxon>
        <taxon>Pseudonocardiaceae</taxon>
        <taxon>Prauserella</taxon>
    </lineage>
</organism>
<feature type="transmembrane region" description="Helical" evidence="2">
    <location>
        <begin position="151"/>
        <end position="178"/>
    </location>
</feature>
<protein>
    <submittedName>
        <fullName evidence="3">Peptidoglycan/LPS O-acetylase OafA/YrhL, contains acyltransferase and SGNH-hydrolase domains</fullName>
    </submittedName>
</protein>
<feature type="region of interest" description="Disordered" evidence="1">
    <location>
        <begin position="358"/>
        <end position="513"/>
    </location>
</feature>
<dbReference type="GO" id="GO:0016747">
    <property type="term" value="F:acyltransferase activity, transferring groups other than amino-acyl groups"/>
    <property type="evidence" value="ECO:0007669"/>
    <property type="project" value="InterPro"/>
</dbReference>
<feature type="compositionally biased region" description="Pro residues" evidence="1">
    <location>
        <begin position="406"/>
        <end position="415"/>
    </location>
</feature>
<dbReference type="Pfam" id="PF01757">
    <property type="entry name" value="Acyl_transf_3"/>
    <property type="match status" value="1"/>
</dbReference>
<keyword evidence="2" id="KW-1133">Transmembrane helix</keyword>
<feature type="transmembrane region" description="Helical" evidence="2">
    <location>
        <begin position="212"/>
        <end position="232"/>
    </location>
</feature>
<dbReference type="OrthoDB" id="9807745at2"/>
<feature type="transmembrane region" description="Helical" evidence="2">
    <location>
        <begin position="69"/>
        <end position="90"/>
    </location>
</feature>
<dbReference type="PANTHER" id="PTHR23028">
    <property type="entry name" value="ACETYLTRANSFERASE"/>
    <property type="match status" value="1"/>
</dbReference>
<feature type="transmembrane region" description="Helical" evidence="2">
    <location>
        <begin position="330"/>
        <end position="348"/>
    </location>
</feature>
<dbReference type="GO" id="GO:0016787">
    <property type="term" value="F:hydrolase activity"/>
    <property type="evidence" value="ECO:0007669"/>
    <property type="project" value="UniProtKB-KW"/>
</dbReference>
<keyword evidence="2" id="KW-0472">Membrane</keyword>
<proteinExistence type="predicted"/>
<feature type="transmembrane region" description="Helical" evidence="2">
    <location>
        <begin position="268"/>
        <end position="285"/>
    </location>
</feature>
<evidence type="ECO:0000313" key="4">
    <source>
        <dbReference type="Proteomes" id="UP000199494"/>
    </source>
</evidence>
<keyword evidence="3" id="KW-0012">Acyltransferase</keyword>
<dbReference type="PANTHER" id="PTHR23028:SF131">
    <property type="entry name" value="BLR2367 PROTEIN"/>
    <property type="match status" value="1"/>
</dbReference>
<sequence length="513" mass="56942">MVTLAEQPAATPEKTRIAFIDIGRSLAALLVFYTHIPGPWVREKGEDASFITFIETFTSDPMHMAKQGIGQLSVPFFFLVSGFVVTPLAMRQGHFRFGVNRIIRIYLPLGFVLALTCLALWAGLEPQSTYQSQDLSVGTFLSNWTLSNYLIYPQVVLMPVAWTMIIEVLFYLLLFVLLPVLRRSVWLAIAIELTFVFVVLMSRSALNETWSLFAVNVSYLPIMIIGQIVWAVTTKRIPLWVGGVFGALAWMLYVLSDIIDVGRIDTSYNLALAFATVCFLMGMFAEPKLKQRRFWTELSERSYSLYLLHALGIFVILGLLRPAVPFPVALVIMIVVTFGVVELCYRFVERPSHGLARRMSRLRKDKPSKETGKIDKANRADSSAKAITAEVTVEFPRVPAEEEPDPPPPPPPPAQPAQRAPRRPQPVQRPQPTQSGPPPRRPAPRSAPPPAQPAPPPAQPPQPAQSPRPPHQRPRPEGGRHRAPSTQQRAGTPPASGDESRPSTPPRAVPPNG</sequence>
<gene>
    <name evidence="3" type="ORF">SAMN05421630_10346</name>
</gene>
<feature type="transmembrane region" description="Helical" evidence="2">
    <location>
        <begin position="239"/>
        <end position="256"/>
    </location>
</feature>
<feature type="compositionally biased region" description="Basic and acidic residues" evidence="1">
    <location>
        <begin position="365"/>
        <end position="379"/>
    </location>
</feature>
<keyword evidence="4" id="KW-1185">Reference proteome</keyword>
<feature type="compositionally biased region" description="Pro residues" evidence="1">
    <location>
        <begin position="423"/>
        <end position="469"/>
    </location>
</feature>
<feature type="transmembrane region" description="Helical" evidence="2">
    <location>
        <begin position="185"/>
        <end position="206"/>
    </location>
</feature>
<keyword evidence="2" id="KW-0812">Transmembrane</keyword>
<keyword evidence="3" id="KW-0378">Hydrolase</keyword>